<keyword evidence="2" id="KW-1185">Reference proteome</keyword>
<dbReference type="EMBL" id="LXEX01000031">
    <property type="protein sequence ID" value="OAT58990.1"/>
    <property type="molecule type" value="Genomic_DNA"/>
</dbReference>
<protein>
    <submittedName>
        <fullName evidence="1">Uncharacterized protein</fullName>
    </submittedName>
</protein>
<dbReference type="AlphaFoldDB" id="A0AA91IPR9"/>
<organism evidence="1 2">
    <name type="scientific">Obesumbacterium proteus ATCC 12841</name>
    <dbReference type="NCBI Taxonomy" id="1354268"/>
    <lineage>
        <taxon>Bacteria</taxon>
        <taxon>Pseudomonadati</taxon>
        <taxon>Pseudomonadota</taxon>
        <taxon>Gammaproteobacteria</taxon>
        <taxon>Enterobacterales</taxon>
        <taxon>Hafniaceae</taxon>
        <taxon>Obesumbacterium</taxon>
    </lineage>
</organism>
<gene>
    <name evidence="1" type="ORF">M993_02293</name>
</gene>
<reference evidence="1 2" key="1">
    <citation type="submission" date="2016-04" db="EMBL/GenBank/DDBJ databases">
        <title>ATOL: Assembling a taxonomically balanced genome-scale reconstruction of the evolutionary history of the Enterobacteriaceae.</title>
        <authorList>
            <person name="Plunkett G.III."/>
            <person name="Neeno-Eckwall E.C."/>
            <person name="Glasner J.D."/>
            <person name="Perna N.T."/>
        </authorList>
    </citation>
    <scope>NUCLEOTIDE SEQUENCE [LARGE SCALE GENOMIC DNA]</scope>
    <source>
        <strain evidence="1 2">ATCC 12841</strain>
    </source>
</reference>
<name>A0AA91IPR9_9GAMM</name>
<accession>A0AA91IPR9</accession>
<dbReference type="Proteomes" id="UP000078431">
    <property type="component" value="Unassembled WGS sequence"/>
</dbReference>
<comment type="caution">
    <text evidence="1">The sequence shown here is derived from an EMBL/GenBank/DDBJ whole genome shotgun (WGS) entry which is preliminary data.</text>
</comment>
<dbReference type="RefSeq" id="WP_061552912.1">
    <property type="nucleotide sequence ID" value="NZ_LXEX01000031.1"/>
</dbReference>
<proteinExistence type="predicted"/>
<evidence type="ECO:0000313" key="2">
    <source>
        <dbReference type="Proteomes" id="UP000078431"/>
    </source>
</evidence>
<sequence>MHFLTWLKGLFNKARKVKMEPILDSTAGLQSSGDLSTENLSTTALPGTVVEPVLVGQGQENTTQPIIQPQTLAPVEETVSELDATLSRVKALLLVADHAVTDVWDDAVAFAKKAIKTEEELAGKLETVLLVAGHDVSDVLKDAFAFAKKY</sequence>
<evidence type="ECO:0000313" key="1">
    <source>
        <dbReference type="EMBL" id="OAT58990.1"/>
    </source>
</evidence>